<feature type="non-terminal residue" evidence="3">
    <location>
        <position position="1"/>
    </location>
</feature>
<evidence type="ECO:0000313" key="4">
    <source>
        <dbReference type="Proteomes" id="UP000289708"/>
    </source>
</evidence>
<dbReference type="AlphaFoldDB" id="A0A4Q0MJ25"/>
<dbReference type="SUPFAM" id="SSF53335">
    <property type="entry name" value="S-adenosyl-L-methionine-dependent methyltransferases"/>
    <property type="match status" value="1"/>
</dbReference>
<name>A0A4Q0MJ25_9HYPH</name>
<dbReference type="GO" id="GO:0035243">
    <property type="term" value="F:protein-arginine omega-N symmetric methyltransferase activity"/>
    <property type="evidence" value="ECO:0007669"/>
    <property type="project" value="TreeGrafter"/>
</dbReference>
<protein>
    <submittedName>
        <fullName evidence="3">SAM-dependent methyltransferase</fullName>
    </submittedName>
</protein>
<dbReference type="Pfam" id="PF02636">
    <property type="entry name" value="Methyltransf_28"/>
    <property type="match status" value="1"/>
</dbReference>
<dbReference type="PANTHER" id="PTHR12049:SF7">
    <property type="entry name" value="PROTEIN ARGININE METHYLTRANSFERASE NDUFAF7, MITOCHONDRIAL"/>
    <property type="match status" value="1"/>
</dbReference>
<dbReference type="Gene3D" id="3.40.50.12710">
    <property type="match status" value="1"/>
</dbReference>
<sequence length="233" mass="24134">LAFGQVHPPLCKGRENRAVPAIVVSNELFDALPIRQFIRTAQGWRERLVGLGQNGGLAFGLAAEPPDLSLPDAPEGAVREISPEAIAVTARIAAYLVDNGGASLAIDYGYATGFGDTLQALRGHAFADPLAAPGEADLTAHVDFGALAFAARGAGAATTTLIPQADFLERLGLCLRVEALSRAAPDKRDAIAAAAARLTDRSPRGMGALFKAFAFADPLLGPLPAFEPDGAAR</sequence>
<evidence type="ECO:0000313" key="3">
    <source>
        <dbReference type="EMBL" id="RXF73544.1"/>
    </source>
</evidence>
<dbReference type="InterPro" id="IPR029063">
    <property type="entry name" value="SAM-dependent_MTases_sf"/>
</dbReference>
<comment type="caution">
    <text evidence="3">The sequence shown here is derived from an EMBL/GenBank/DDBJ whole genome shotgun (WGS) entry which is preliminary data.</text>
</comment>
<evidence type="ECO:0000256" key="2">
    <source>
        <dbReference type="ARBA" id="ARBA00022679"/>
    </source>
</evidence>
<proteinExistence type="predicted"/>
<dbReference type="PANTHER" id="PTHR12049">
    <property type="entry name" value="PROTEIN ARGININE METHYLTRANSFERASE NDUFAF7, MITOCHONDRIAL"/>
    <property type="match status" value="1"/>
</dbReference>
<keyword evidence="4" id="KW-1185">Reference proteome</keyword>
<dbReference type="InterPro" id="IPR038375">
    <property type="entry name" value="NDUFAF7_sf"/>
</dbReference>
<gene>
    <name evidence="3" type="ORF">EK403_10150</name>
</gene>
<keyword evidence="1 3" id="KW-0489">Methyltransferase</keyword>
<evidence type="ECO:0000256" key="1">
    <source>
        <dbReference type="ARBA" id="ARBA00022603"/>
    </source>
</evidence>
<organism evidence="3 4">
    <name type="scientific">Hansschlegelia zhihuaiae</name>
    <dbReference type="NCBI Taxonomy" id="405005"/>
    <lineage>
        <taxon>Bacteria</taxon>
        <taxon>Pseudomonadati</taxon>
        <taxon>Pseudomonadota</taxon>
        <taxon>Alphaproteobacteria</taxon>
        <taxon>Hyphomicrobiales</taxon>
        <taxon>Methylopilaceae</taxon>
        <taxon>Hansschlegelia</taxon>
    </lineage>
</organism>
<dbReference type="RefSeq" id="WP_206659520.1">
    <property type="nucleotide sequence ID" value="NZ_RYFI01000008.1"/>
</dbReference>
<accession>A0A4Q0MJ25</accession>
<keyword evidence="2 3" id="KW-0808">Transferase</keyword>
<dbReference type="EMBL" id="RYFI01000008">
    <property type="protein sequence ID" value="RXF73544.1"/>
    <property type="molecule type" value="Genomic_DNA"/>
</dbReference>
<dbReference type="InterPro" id="IPR003788">
    <property type="entry name" value="NDUFAF7"/>
</dbReference>
<reference evidence="3 4" key="1">
    <citation type="submission" date="2018-12" db="EMBL/GenBank/DDBJ databases">
        <title>bacterium Hansschlegelia zhihuaiae S113.</title>
        <authorList>
            <person name="He J."/>
        </authorList>
    </citation>
    <scope>NUCLEOTIDE SEQUENCE [LARGE SCALE GENOMIC DNA]</scope>
    <source>
        <strain evidence="3 4">S 113</strain>
    </source>
</reference>
<dbReference type="Proteomes" id="UP000289708">
    <property type="component" value="Unassembled WGS sequence"/>
</dbReference>
<dbReference type="GO" id="GO:0032259">
    <property type="term" value="P:methylation"/>
    <property type="evidence" value="ECO:0007669"/>
    <property type="project" value="UniProtKB-KW"/>
</dbReference>